<dbReference type="PROSITE" id="PS51755">
    <property type="entry name" value="OMPR_PHOB"/>
    <property type="match status" value="1"/>
</dbReference>
<name>A0A2N5HC36_9BACI</name>
<dbReference type="InterPro" id="IPR001867">
    <property type="entry name" value="OmpR/PhoB-type_DNA-bd"/>
</dbReference>
<dbReference type="GO" id="GO:0000160">
    <property type="term" value="P:phosphorelay signal transduction system"/>
    <property type="evidence" value="ECO:0007669"/>
    <property type="project" value="InterPro"/>
</dbReference>
<keyword evidence="7" id="KW-1185">Reference proteome</keyword>
<dbReference type="InterPro" id="IPR016032">
    <property type="entry name" value="Sig_transdc_resp-reg_C-effctor"/>
</dbReference>
<evidence type="ECO:0000259" key="5">
    <source>
        <dbReference type="PROSITE" id="PS51755"/>
    </source>
</evidence>
<accession>A0A2N5HC36</accession>
<dbReference type="InterPro" id="IPR036388">
    <property type="entry name" value="WH-like_DNA-bd_sf"/>
</dbReference>
<dbReference type="AlphaFoldDB" id="A0A2N5HC36"/>
<dbReference type="GO" id="GO:0006355">
    <property type="term" value="P:regulation of DNA-templated transcription"/>
    <property type="evidence" value="ECO:0007669"/>
    <property type="project" value="InterPro"/>
</dbReference>
<gene>
    <name evidence="6" type="ORF">CVD27_17015</name>
</gene>
<dbReference type="SUPFAM" id="SSF46894">
    <property type="entry name" value="C-terminal effector domain of the bipartite response regulators"/>
    <property type="match status" value="1"/>
</dbReference>
<keyword evidence="2 4" id="KW-0238">DNA-binding</keyword>
<evidence type="ECO:0000313" key="6">
    <source>
        <dbReference type="EMBL" id="PLS03076.1"/>
    </source>
</evidence>
<evidence type="ECO:0000256" key="2">
    <source>
        <dbReference type="ARBA" id="ARBA00023125"/>
    </source>
</evidence>
<organism evidence="6 7">
    <name type="scientific">Neobacillus cucumis</name>
    <dbReference type="NCBI Taxonomy" id="1740721"/>
    <lineage>
        <taxon>Bacteria</taxon>
        <taxon>Bacillati</taxon>
        <taxon>Bacillota</taxon>
        <taxon>Bacilli</taxon>
        <taxon>Bacillales</taxon>
        <taxon>Bacillaceae</taxon>
        <taxon>Neobacillus</taxon>
    </lineage>
</organism>
<evidence type="ECO:0000313" key="7">
    <source>
        <dbReference type="Proteomes" id="UP000234950"/>
    </source>
</evidence>
<dbReference type="Proteomes" id="UP000234950">
    <property type="component" value="Unassembled WGS sequence"/>
</dbReference>
<dbReference type="Pfam" id="PF00486">
    <property type="entry name" value="Trans_reg_C"/>
    <property type="match status" value="1"/>
</dbReference>
<keyword evidence="3" id="KW-0804">Transcription</keyword>
<protein>
    <recommendedName>
        <fullName evidence="5">OmpR/PhoB-type domain-containing protein</fullName>
    </recommendedName>
</protein>
<evidence type="ECO:0000256" key="4">
    <source>
        <dbReference type="PROSITE-ProRule" id="PRU01091"/>
    </source>
</evidence>
<evidence type="ECO:0000256" key="3">
    <source>
        <dbReference type="ARBA" id="ARBA00023163"/>
    </source>
</evidence>
<sequence>MQSAKFLHIFLLTPKEFSLIGLFLKNPQKVYSRDHLLSSIWGLQSN</sequence>
<dbReference type="EMBL" id="PGVE01000064">
    <property type="protein sequence ID" value="PLS03076.1"/>
    <property type="molecule type" value="Genomic_DNA"/>
</dbReference>
<feature type="DNA-binding region" description="OmpR/PhoB-type" evidence="4">
    <location>
        <begin position="1"/>
        <end position="46"/>
    </location>
</feature>
<feature type="domain" description="OmpR/PhoB-type" evidence="5">
    <location>
        <begin position="1"/>
        <end position="46"/>
    </location>
</feature>
<comment type="caution">
    <text evidence="6">The sequence shown here is derived from an EMBL/GenBank/DDBJ whole genome shotgun (WGS) entry which is preliminary data.</text>
</comment>
<evidence type="ECO:0000256" key="1">
    <source>
        <dbReference type="ARBA" id="ARBA00023015"/>
    </source>
</evidence>
<reference evidence="6 7" key="1">
    <citation type="submission" date="2017-11" db="EMBL/GenBank/DDBJ databases">
        <title>Comparitive Functional Genomics of Dry Heat Resistant strains isolated from the Viking Spacecraft.</title>
        <authorList>
            <person name="Seuylemezian A."/>
            <person name="Cooper K."/>
            <person name="Vaishampayan P."/>
        </authorList>
    </citation>
    <scope>NUCLEOTIDE SEQUENCE [LARGE SCALE GENOMIC DNA]</scope>
    <source>
        <strain evidence="6 7">V32-6</strain>
    </source>
</reference>
<dbReference type="GO" id="GO:0003677">
    <property type="term" value="F:DNA binding"/>
    <property type="evidence" value="ECO:0007669"/>
    <property type="project" value="UniProtKB-UniRule"/>
</dbReference>
<proteinExistence type="predicted"/>
<keyword evidence="1" id="KW-0805">Transcription regulation</keyword>
<dbReference type="Gene3D" id="1.10.10.10">
    <property type="entry name" value="Winged helix-like DNA-binding domain superfamily/Winged helix DNA-binding domain"/>
    <property type="match status" value="1"/>
</dbReference>